<evidence type="ECO:0000256" key="3">
    <source>
        <dbReference type="ARBA" id="ARBA00022794"/>
    </source>
</evidence>
<evidence type="ECO:0000256" key="4">
    <source>
        <dbReference type="ARBA" id="ARBA00023212"/>
    </source>
</evidence>
<dbReference type="GO" id="GO:0036038">
    <property type="term" value="C:MKS complex"/>
    <property type="evidence" value="ECO:0007669"/>
    <property type="project" value="TreeGrafter"/>
</dbReference>
<evidence type="ECO:0000256" key="2">
    <source>
        <dbReference type="ARBA" id="ARBA00022490"/>
    </source>
</evidence>
<accession>A0A3M7RN29</accession>
<evidence type="ECO:0000313" key="8">
    <source>
        <dbReference type="EMBL" id="RNA24830.1"/>
    </source>
</evidence>
<organism evidence="8 9">
    <name type="scientific">Brachionus plicatilis</name>
    <name type="common">Marine rotifer</name>
    <name type="synonym">Brachionus muelleri</name>
    <dbReference type="NCBI Taxonomy" id="10195"/>
    <lineage>
        <taxon>Eukaryota</taxon>
        <taxon>Metazoa</taxon>
        <taxon>Spiralia</taxon>
        <taxon>Gnathifera</taxon>
        <taxon>Rotifera</taxon>
        <taxon>Eurotatoria</taxon>
        <taxon>Monogononta</taxon>
        <taxon>Pseudotrocha</taxon>
        <taxon>Ploima</taxon>
        <taxon>Brachionidae</taxon>
        <taxon>Brachionus</taxon>
    </lineage>
</organism>
<dbReference type="InterPro" id="IPR010796">
    <property type="entry name" value="C2_B9-type_dom"/>
</dbReference>
<evidence type="ECO:0000313" key="9">
    <source>
        <dbReference type="Proteomes" id="UP000276133"/>
    </source>
</evidence>
<keyword evidence="3" id="KW-0970">Cilium biogenesis/degradation</keyword>
<dbReference type="OrthoDB" id="431939at2759"/>
<keyword evidence="4" id="KW-0206">Cytoskeleton</keyword>
<evidence type="ECO:0000256" key="6">
    <source>
        <dbReference type="ARBA" id="ARBA00038411"/>
    </source>
</evidence>
<name>A0A3M7RN29_BRAPC</name>
<comment type="similarity">
    <text evidence="6">Belongs to the B9D family.</text>
</comment>
<proteinExistence type="inferred from homology"/>
<dbReference type="PANTHER" id="PTHR12968">
    <property type="entry name" value="B9 DOMAIN-CONTAINING"/>
    <property type="match status" value="1"/>
</dbReference>
<dbReference type="EMBL" id="REGN01003041">
    <property type="protein sequence ID" value="RNA24830.1"/>
    <property type="molecule type" value="Genomic_DNA"/>
</dbReference>
<comment type="caution">
    <text evidence="8">The sequence shown here is derived from an EMBL/GenBank/DDBJ whole genome shotgun (WGS) entry which is preliminary data.</text>
</comment>
<sequence length="228" mass="25806">MANTTNTFFLLMANGSIESAEIPEYDQVFIKYFFVHGQDWDKIAGLEEGSTQIGHKSIDDRQTIAFNFPLDITFKSTCPFGWPQLVVSCYGSDFLGREVIRGYGVTHLPISPGQHKIKIPLFVPESTSLLQKFFAWSQGRRPEYIDPRVLAHGEGREVTRVRSQGFLNLSFNIVTKDMKKVGYLTHKNDSNTNIGNQMIEMNNTTLGNLTQTLGFNPEQSMISQTPRF</sequence>
<evidence type="ECO:0000256" key="7">
    <source>
        <dbReference type="ARBA" id="ARBA00039274"/>
    </source>
</evidence>
<reference evidence="8 9" key="1">
    <citation type="journal article" date="2018" name="Sci. Rep.">
        <title>Genomic signatures of local adaptation to the degree of environmental predictability in rotifers.</title>
        <authorList>
            <person name="Franch-Gras L."/>
            <person name="Hahn C."/>
            <person name="Garcia-Roger E.M."/>
            <person name="Carmona M.J."/>
            <person name="Serra M."/>
            <person name="Gomez A."/>
        </authorList>
    </citation>
    <scope>NUCLEOTIDE SEQUENCE [LARGE SCALE GENOMIC DNA]</scope>
    <source>
        <strain evidence="8">HYR1</strain>
    </source>
</reference>
<dbReference type="STRING" id="10195.A0A3M7RN29"/>
<dbReference type="PROSITE" id="PS51381">
    <property type="entry name" value="C2_B9"/>
    <property type="match status" value="1"/>
</dbReference>
<evidence type="ECO:0000256" key="5">
    <source>
        <dbReference type="ARBA" id="ARBA00023273"/>
    </source>
</evidence>
<dbReference type="Proteomes" id="UP000276133">
    <property type="component" value="Unassembled WGS sequence"/>
</dbReference>
<dbReference type="AlphaFoldDB" id="A0A3M7RN29"/>
<comment type="subcellular location">
    <subcellularLocation>
        <location evidence="1">Cytoplasm</location>
        <location evidence="1">Cytoskeleton</location>
        <location evidence="1">Cilium basal body</location>
    </subcellularLocation>
</comment>
<dbReference type="PANTHER" id="PTHR12968:SF1">
    <property type="entry name" value="B9 DOMAIN-CONTAINING PROTEIN 1"/>
    <property type="match status" value="1"/>
</dbReference>
<keyword evidence="5" id="KW-0966">Cell projection</keyword>
<gene>
    <name evidence="8" type="ORF">BpHYR1_030193</name>
</gene>
<evidence type="ECO:0000256" key="1">
    <source>
        <dbReference type="ARBA" id="ARBA00004120"/>
    </source>
</evidence>
<keyword evidence="2" id="KW-0963">Cytoplasm</keyword>
<dbReference type="GO" id="GO:0060271">
    <property type="term" value="P:cilium assembly"/>
    <property type="evidence" value="ECO:0007669"/>
    <property type="project" value="TreeGrafter"/>
</dbReference>
<dbReference type="Pfam" id="PF07162">
    <property type="entry name" value="B9-C2"/>
    <property type="match status" value="1"/>
</dbReference>
<keyword evidence="9" id="KW-1185">Reference proteome</keyword>
<protein>
    <recommendedName>
        <fullName evidence="7">B9 domain-containing protein 1</fullName>
    </recommendedName>
</protein>